<feature type="transmembrane region" description="Helical" evidence="13">
    <location>
        <begin position="62"/>
        <end position="82"/>
    </location>
</feature>
<dbReference type="InterPro" id="IPR002471">
    <property type="entry name" value="Pept_S9_AS"/>
</dbReference>
<dbReference type="InterPro" id="IPR001375">
    <property type="entry name" value="Peptidase_S9_cat"/>
</dbReference>
<dbReference type="InterPro" id="IPR029058">
    <property type="entry name" value="AB_hydrolase_fold"/>
</dbReference>
<dbReference type="AlphaFoldDB" id="A0A137PE62"/>
<dbReference type="PANTHER" id="PTHR11731">
    <property type="entry name" value="PROTEASE FAMILY S9B,C DIPEPTIDYL-PEPTIDASE IV-RELATED"/>
    <property type="match status" value="1"/>
</dbReference>
<keyword evidence="11" id="KW-0325">Glycoprotein</keyword>
<keyword evidence="3" id="KW-0031">Aminopeptidase</keyword>
<evidence type="ECO:0000256" key="7">
    <source>
        <dbReference type="ARBA" id="ARBA00022825"/>
    </source>
</evidence>
<dbReference type="STRING" id="796925.A0A137PE62"/>
<accession>A0A137PE62</accession>
<reference evidence="16 17" key="1">
    <citation type="journal article" date="2015" name="Genome Biol. Evol.">
        <title>Phylogenomic analyses indicate that early fungi evolved digesting cell walls of algal ancestors of land plants.</title>
        <authorList>
            <person name="Chang Y."/>
            <person name="Wang S."/>
            <person name="Sekimoto S."/>
            <person name="Aerts A.L."/>
            <person name="Choi C."/>
            <person name="Clum A."/>
            <person name="LaButti K.M."/>
            <person name="Lindquist E.A."/>
            <person name="Yee Ngan C."/>
            <person name="Ohm R.A."/>
            <person name="Salamov A.A."/>
            <person name="Grigoriev I.V."/>
            <person name="Spatafora J.W."/>
            <person name="Berbee M.L."/>
        </authorList>
    </citation>
    <scope>NUCLEOTIDE SEQUENCE [LARGE SCALE GENOMIC DNA]</scope>
    <source>
        <strain evidence="16 17">NRRL 28638</strain>
    </source>
</reference>
<feature type="domain" description="Dipeptidylpeptidase IV N-terminal" evidence="15">
    <location>
        <begin position="225"/>
        <end position="667"/>
    </location>
</feature>
<comment type="subcellular location">
    <subcellularLocation>
        <location evidence="1">Vacuole membrane</location>
        <topology evidence="1">Single-pass type II membrane protein</topology>
    </subcellularLocation>
</comment>
<keyword evidence="9 13" id="KW-1133">Transmembrane helix</keyword>
<gene>
    <name evidence="16" type="ORF">CONCODRAFT_15621</name>
</gene>
<evidence type="ECO:0000256" key="5">
    <source>
        <dbReference type="ARBA" id="ARBA00022692"/>
    </source>
</evidence>
<evidence type="ECO:0000256" key="8">
    <source>
        <dbReference type="ARBA" id="ARBA00022968"/>
    </source>
</evidence>
<dbReference type="PANTHER" id="PTHR11731:SF200">
    <property type="entry name" value="DIPEPTIDYL PEPTIDASE 10, ISOFORM B"/>
    <property type="match status" value="1"/>
</dbReference>
<dbReference type="GO" id="GO:0004252">
    <property type="term" value="F:serine-type endopeptidase activity"/>
    <property type="evidence" value="ECO:0007669"/>
    <property type="project" value="InterPro"/>
</dbReference>
<proteinExistence type="inferred from homology"/>
<evidence type="ECO:0000256" key="13">
    <source>
        <dbReference type="SAM" id="Phobius"/>
    </source>
</evidence>
<sequence>MSSPKISQGGINSRSALLSPGLEGRNELNSIDIHGEDDVETGLISNNTKSTTTTKRKSIPRLFYILVVICLLIVATIIAFSVRTPTQIVKSEGKAPPLFAISEEKRSEEPTKEPTKEPSQATSTENYPVHDLKAYNDKYEFDFPVNKSGTPLQYMDIYNGKLRDRGHNINWQAGNNLPDGVYTYLDGETNDIWVKYLNDPSSNKVVANMKSFSRPGFSDSSYELSSDLKYIAIVSNRKTIWRHSALAKYRIYRLDDAAKPPVFVASSPINSADVADSKVPTLQLFKWSPEGHDLAFVQNNDIYIIKNEFEDIIRVTDNGGATKFNGIPDWVCEEEVFGSDTAMWWSPDGKHLAYLSFDDAEVPVYDYPIYNSARNKQLAKRSNDEDANKKWLEHSRQLLAINPNSKSRFASYPQDVQIRYPKPGFPNPKVSLHIFRLDNWAKDKNYKPQKNLINVEYSSKKEFTNKVTYPKDPIFTDVVWSADSKSAIIRIANRIQDHIFTAVVDVNDDIAYIVRSEKAGKDYAEGAKGDDAWYATESHPIYSIPANADFGLPNGGYVDRLIKDDHYHFALFDDLNEDVPKLFLTSGNYDVEKIEGYNPELGTLYYRSREIDSTASHLFSVTIDGKTKVHISKADKEQTRSNIGNYDASVSPNGGHIVLTYKGPGIPNHSLINSKTVTEKKVLESNPQIKEALQKLSFARYHYRTIKFDGQEFNVKEVRPQDFDPTKKYRVLFRVYGGPESQLATRGFGIDYDQWLISNHPDTIIVVFDGRGTGFKGRKFATIIYKQLGLWEAYDVIEAGKYYSKLPYVNPDRIAIWGWSYGGYLTTKTIERNYDNVFKLGLAVAPVTDWRFYDTIYTERYMALPSDPPKDHYYTSAVTDVSNFNKTQYVMYHGVADDNVHYQNSLSLIDLFQLNHITKFKANVFPDNDHGLPAFEARFELYTSMVAWLETI</sequence>
<dbReference type="OrthoDB" id="16520at2759"/>
<evidence type="ECO:0000256" key="4">
    <source>
        <dbReference type="ARBA" id="ARBA00022670"/>
    </source>
</evidence>
<evidence type="ECO:0000313" key="16">
    <source>
        <dbReference type="EMBL" id="KXN73293.1"/>
    </source>
</evidence>
<evidence type="ECO:0000256" key="11">
    <source>
        <dbReference type="ARBA" id="ARBA00023180"/>
    </source>
</evidence>
<dbReference type="SUPFAM" id="SSF53474">
    <property type="entry name" value="alpha/beta-Hydrolases"/>
    <property type="match status" value="1"/>
</dbReference>
<organism evidence="16 17">
    <name type="scientific">Conidiobolus coronatus (strain ATCC 28846 / CBS 209.66 / NRRL 28638)</name>
    <name type="common">Delacroixia coronata</name>
    <dbReference type="NCBI Taxonomy" id="796925"/>
    <lineage>
        <taxon>Eukaryota</taxon>
        <taxon>Fungi</taxon>
        <taxon>Fungi incertae sedis</taxon>
        <taxon>Zoopagomycota</taxon>
        <taxon>Entomophthoromycotina</taxon>
        <taxon>Entomophthoromycetes</taxon>
        <taxon>Entomophthorales</taxon>
        <taxon>Ancylistaceae</taxon>
        <taxon>Conidiobolus</taxon>
    </lineage>
</organism>
<evidence type="ECO:0000259" key="14">
    <source>
        <dbReference type="Pfam" id="PF00326"/>
    </source>
</evidence>
<keyword evidence="7" id="KW-0720">Serine protease</keyword>
<evidence type="ECO:0000313" key="17">
    <source>
        <dbReference type="Proteomes" id="UP000070444"/>
    </source>
</evidence>
<evidence type="ECO:0000256" key="1">
    <source>
        <dbReference type="ARBA" id="ARBA00004576"/>
    </source>
</evidence>
<evidence type="ECO:0000256" key="3">
    <source>
        <dbReference type="ARBA" id="ARBA00022438"/>
    </source>
</evidence>
<evidence type="ECO:0000256" key="12">
    <source>
        <dbReference type="SAM" id="MobiDB-lite"/>
    </source>
</evidence>
<keyword evidence="8" id="KW-0735">Signal-anchor</keyword>
<dbReference type="GO" id="GO:0005886">
    <property type="term" value="C:plasma membrane"/>
    <property type="evidence" value="ECO:0007669"/>
    <property type="project" value="TreeGrafter"/>
</dbReference>
<protein>
    <recommendedName>
        <fullName evidence="18">Dipeptidyl-peptidase IV</fullName>
    </recommendedName>
</protein>
<dbReference type="OMA" id="YDVYDIA"/>
<keyword evidence="4" id="KW-0645">Protease</keyword>
<evidence type="ECO:0000256" key="10">
    <source>
        <dbReference type="ARBA" id="ARBA00023136"/>
    </source>
</evidence>
<keyword evidence="5 13" id="KW-0812">Transmembrane</keyword>
<evidence type="ECO:0000259" key="15">
    <source>
        <dbReference type="Pfam" id="PF00930"/>
    </source>
</evidence>
<dbReference type="GO" id="GO:0004177">
    <property type="term" value="F:aminopeptidase activity"/>
    <property type="evidence" value="ECO:0007669"/>
    <property type="project" value="UniProtKB-KW"/>
</dbReference>
<comment type="similarity">
    <text evidence="2">Belongs to the peptidase S9B family.</text>
</comment>
<dbReference type="EMBL" id="KQ964439">
    <property type="protein sequence ID" value="KXN73293.1"/>
    <property type="molecule type" value="Genomic_DNA"/>
</dbReference>
<keyword evidence="17" id="KW-1185">Reference proteome</keyword>
<dbReference type="GO" id="GO:0008239">
    <property type="term" value="F:dipeptidyl-peptidase activity"/>
    <property type="evidence" value="ECO:0007669"/>
    <property type="project" value="TreeGrafter"/>
</dbReference>
<dbReference type="Pfam" id="PF00930">
    <property type="entry name" value="DPPIV_N"/>
    <property type="match status" value="1"/>
</dbReference>
<dbReference type="FunFam" id="3.40.50.1820:FF:000003">
    <property type="entry name" value="Dipeptidyl peptidase 4"/>
    <property type="match status" value="1"/>
</dbReference>
<evidence type="ECO:0000256" key="9">
    <source>
        <dbReference type="ARBA" id="ARBA00022989"/>
    </source>
</evidence>
<dbReference type="Gene3D" id="3.40.50.1820">
    <property type="entry name" value="alpha/beta hydrolase"/>
    <property type="match status" value="1"/>
</dbReference>
<evidence type="ECO:0000256" key="6">
    <source>
        <dbReference type="ARBA" id="ARBA00022801"/>
    </source>
</evidence>
<evidence type="ECO:0008006" key="18">
    <source>
        <dbReference type="Google" id="ProtNLM"/>
    </source>
</evidence>
<feature type="compositionally biased region" description="Basic and acidic residues" evidence="12">
    <location>
        <begin position="102"/>
        <end position="116"/>
    </location>
</feature>
<dbReference type="PROSITE" id="PS00708">
    <property type="entry name" value="PRO_ENDOPEP_SER"/>
    <property type="match status" value="1"/>
</dbReference>
<keyword evidence="6" id="KW-0378">Hydrolase</keyword>
<keyword evidence="10 13" id="KW-0472">Membrane</keyword>
<dbReference type="Pfam" id="PF00326">
    <property type="entry name" value="Peptidase_S9"/>
    <property type="match status" value="1"/>
</dbReference>
<dbReference type="Gene3D" id="2.140.10.30">
    <property type="entry name" value="Dipeptidylpeptidase IV, N-terminal domain"/>
    <property type="match status" value="1"/>
</dbReference>
<dbReference type="InterPro" id="IPR050278">
    <property type="entry name" value="Serine_Prot_S9B/DPPIV"/>
</dbReference>
<dbReference type="GO" id="GO:0006508">
    <property type="term" value="P:proteolysis"/>
    <property type="evidence" value="ECO:0007669"/>
    <property type="project" value="UniProtKB-KW"/>
</dbReference>
<dbReference type="InterPro" id="IPR002469">
    <property type="entry name" value="Peptidase_S9B_N"/>
</dbReference>
<feature type="region of interest" description="Disordered" evidence="12">
    <location>
        <begin position="99"/>
        <end position="127"/>
    </location>
</feature>
<feature type="domain" description="Peptidase S9 prolyl oligopeptidase catalytic" evidence="14">
    <location>
        <begin position="762"/>
        <end position="950"/>
    </location>
</feature>
<evidence type="ECO:0000256" key="2">
    <source>
        <dbReference type="ARBA" id="ARBA00006150"/>
    </source>
</evidence>
<dbReference type="GO" id="GO:0005774">
    <property type="term" value="C:vacuolar membrane"/>
    <property type="evidence" value="ECO:0007669"/>
    <property type="project" value="UniProtKB-SubCell"/>
</dbReference>
<dbReference type="Proteomes" id="UP000070444">
    <property type="component" value="Unassembled WGS sequence"/>
</dbReference>
<dbReference type="SUPFAM" id="SSF82171">
    <property type="entry name" value="DPP6 N-terminal domain-like"/>
    <property type="match status" value="1"/>
</dbReference>
<name>A0A137PE62_CONC2</name>